<keyword evidence="2" id="KW-1185">Reference proteome</keyword>
<comment type="caution">
    <text evidence="1">The sequence shown here is derived from an EMBL/GenBank/DDBJ whole genome shotgun (WGS) entry which is preliminary data.</text>
</comment>
<dbReference type="Proteomes" id="UP001164250">
    <property type="component" value="Chromosome 6"/>
</dbReference>
<gene>
    <name evidence="1" type="ORF">Patl1_15147</name>
</gene>
<evidence type="ECO:0000313" key="2">
    <source>
        <dbReference type="Proteomes" id="UP001164250"/>
    </source>
</evidence>
<sequence>MIASTQDTLLPILPPTQSCDWAVPIMGSLSSPTLNLQKLPIILVRRMKLETEVLERYTMQNFAVNGKLLSSVYMSTTTEGISSS</sequence>
<reference evidence="2" key="1">
    <citation type="journal article" date="2023" name="G3 (Bethesda)">
        <title>Genome assembly and association tests identify interacting loci associated with vigor, precocity, and sex in interspecific pistachio rootstocks.</title>
        <authorList>
            <person name="Palmer W."/>
            <person name="Jacygrad E."/>
            <person name="Sagayaradj S."/>
            <person name="Cavanaugh K."/>
            <person name="Han R."/>
            <person name="Bertier L."/>
            <person name="Beede B."/>
            <person name="Kafkas S."/>
            <person name="Golino D."/>
            <person name="Preece J."/>
            <person name="Michelmore R."/>
        </authorList>
    </citation>
    <scope>NUCLEOTIDE SEQUENCE [LARGE SCALE GENOMIC DNA]</scope>
</reference>
<evidence type="ECO:0000313" key="1">
    <source>
        <dbReference type="EMBL" id="KAJ0095345.1"/>
    </source>
</evidence>
<name>A0ACC1B8V0_9ROSI</name>
<dbReference type="EMBL" id="CM047902">
    <property type="protein sequence ID" value="KAJ0095345.1"/>
    <property type="molecule type" value="Genomic_DNA"/>
</dbReference>
<proteinExistence type="predicted"/>
<accession>A0ACC1B8V0</accession>
<organism evidence="1 2">
    <name type="scientific">Pistacia atlantica</name>
    <dbReference type="NCBI Taxonomy" id="434234"/>
    <lineage>
        <taxon>Eukaryota</taxon>
        <taxon>Viridiplantae</taxon>
        <taxon>Streptophyta</taxon>
        <taxon>Embryophyta</taxon>
        <taxon>Tracheophyta</taxon>
        <taxon>Spermatophyta</taxon>
        <taxon>Magnoliopsida</taxon>
        <taxon>eudicotyledons</taxon>
        <taxon>Gunneridae</taxon>
        <taxon>Pentapetalae</taxon>
        <taxon>rosids</taxon>
        <taxon>malvids</taxon>
        <taxon>Sapindales</taxon>
        <taxon>Anacardiaceae</taxon>
        <taxon>Pistacia</taxon>
    </lineage>
</organism>
<protein>
    <submittedName>
        <fullName evidence="1">Uncharacterized protein</fullName>
    </submittedName>
</protein>